<dbReference type="EMBL" id="ML178856">
    <property type="protein sequence ID" value="TFK96669.1"/>
    <property type="molecule type" value="Genomic_DNA"/>
</dbReference>
<organism evidence="1 2">
    <name type="scientific">Pterulicium gracile</name>
    <dbReference type="NCBI Taxonomy" id="1884261"/>
    <lineage>
        <taxon>Eukaryota</taxon>
        <taxon>Fungi</taxon>
        <taxon>Dikarya</taxon>
        <taxon>Basidiomycota</taxon>
        <taxon>Agaricomycotina</taxon>
        <taxon>Agaricomycetes</taxon>
        <taxon>Agaricomycetidae</taxon>
        <taxon>Agaricales</taxon>
        <taxon>Pleurotineae</taxon>
        <taxon>Pterulaceae</taxon>
        <taxon>Pterulicium</taxon>
    </lineage>
</organism>
<keyword evidence="2" id="KW-1185">Reference proteome</keyword>
<proteinExistence type="predicted"/>
<protein>
    <submittedName>
        <fullName evidence="1">Uncharacterized protein</fullName>
    </submittedName>
</protein>
<gene>
    <name evidence="1" type="ORF">BDV98DRAFT_575669</name>
</gene>
<evidence type="ECO:0000313" key="1">
    <source>
        <dbReference type="EMBL" id="TFK96669.1"/>
    </source>
</evidence>
<evidence type="ECO:0000313" key="2">
    <source>
        <dbReference type="Proteomes" id="UP000305067"/>
    </source>
</evidence>
<name>A0A5C3Q6M9_9AGAR</name>
<dbReference type="Proteomes" id="UP000305067">
    <property type="component" value="Unassembled WGS sequence"/>
</dbReference>
<reference evidence="1 2" key="1">
    <citation type="journal article" date="2019" name="Nat. Ecol. Evol.">
        <title>Megaphylogeny resolves global patterns of mushroom evolution.</title>
        <authorList>
            <person name="Varga T."/>
            <person name="Krizsan K."/>
            <person name="Foldi C."/>
            <person name="Dima B."/>
            <person name="Sanchez-Garcia M."/>
            <person name="Sanchez-Ramirez S."/>
            <person name="Szollosi G.J."/>
            <person name="Szarkandi J.G."/>
            <person name="Papp V."/>
            <person name="Albert L."/>
            <person name="Andreopoulos W."/>
            <person name="Angelini C."/>
            <person name="Antonin V."/>
            <person name="Barry K.W."/>
            <person name="Bougher N.L."/>
            <person name="Buchanan P."/>
            <person name="Buyck B."/>
            <person name="Bense V."/>
            <person name="Catcheside P."/>
            <person name="Chovatia M."/>
            <person name="Cooper J."/>
            <person name="Damon W."/>
            <person name="Desjardin D."/>
            <person name="Finy P."/>
            <person name="Geml J."/>
            <person name="Haridas S."/>
            <person name="Hughes K."/>
            <person name="Justo A."/>
            <person name="Karasinski D."/>
            <person name="Kautmanova I."/>
            <person name="Kiss B."/>
            <person name="Kocsube S."/>
            <person name="Kotiranta H."/>
            <person name="LaButti K.M."/>
            <person name="Lechner B.E."/>
            <person name="Liimatainen K."/>
            <person name="Lipzen A."/>
            <person name="Lukacs Z."/>
            <person name="Mihaltcheva S."/>
            <person name="Morgado L.N."/>
            <person name="Niskanen T."/>
            <person name="Noordeloos M.E."/>
            <person name="Ohm R.A."/>
            <person name="Ortiz-Santana B."/>
            <person name="Ovrebo C."/>
            <person name="Racz N."/>
            <person name="Riley R."/>
            <person name="Savchenko A."/>
            <person name="Shiryaev A."/>
            <person name="Soop K."/>
            <person name="Spirin V."/>
            <person name="Szebenyi C."/>
            <person name="Tomsovsky M."/>
            <person name="Tulloss R.E."/>
            <person name="Uehling J."/>
            <person name="Grigoriev I.V."/>
            <person name="Vagvolgyi C."/>
            <person name="Papp T."/>
            <person name="Martin F.M."/>
            <person name="Miettinen O."/>
            <person name="Hibbett D.S."/>
            <person name="Nagy L.G."/>
        </authorList>
    </citation>
    <scope>NUCLEOTIDE SEQUENCE [LARGE SCALE GENOMIC DNA]</scope>
    <source>
        <strain evidence="1 2">CBS 309.79</strain>
    </source>
</reference>
<dbReference type="AlphaFoldDB" id="A0A5C3Q6M9"/>
<sequence length="214" mass="24234">MLPNSTPSIIPMRPPLEEELTGGVDVDIDISLWLAPWHITTSTLLPLRASFAPTSHPLCDAKHMSNLHGVQTLLGSRVERSPSWHGARRRDGGSLTSSVSIQTLCFLDSTFHHAVFPFSLSFFPEHCLLRFTEARRRPYQSLEMRASIVVTTIYSHLWRSHLPRWSLSHGVPQAHLKSTLNLPPSLTPRSLIRVNLPLAWALDRYHDLSVQRRT</sequence>
<accession>A0A5C3Q6M9</accession>